<dbReference type="AlphaFoldDB" id="A0A370KFG8"/>
<dbReference type="InterPro" id="IPR006047">
    <property type="entry name" value="GH13_cat_dom"/>
</dbReference>
<comment type="subcellular location">
    <subcellularLocation>
        <location evidence="1 15">Cytoplasm</location>
    </subcellularLocation>
</comment>
<dbReference type="SUPFAM" id="SSF51445">
    <property type="entry name" value="(Trans)glycosidases"/>
    <property type="match status" value="1"/>
</dbReference>
<dbReference type="SUPFAM" id="SSF81296">
    <property type="entry name" value="E set domains"/>
    <property type="match status" value="1"/>
</dbReference>
<feature type="active site" description="Proton donor" evidence="15">
    <location>
        <position position="296"/>
    </location>
</feature>
<dbReference type="PIRSF" id="PIRSF006337">
    <property type="entry name" value="Trehalose_TreZ"/>
    <property type="match status" value="1"/>
</dbReference>
<dbReference type="InterPro" id="IPR017853">
    <property type="entry name" value="GH"/>
</dbReference>
<evidence type="ECO:0000256" key="14">
    <source>
        <dbReference type="PIRNR" id="PIRNR006337"/>
    </source>
</evidence>
<comment type="caution">
    <text evidence="18">The sequence shown here is derived from an EMBL/GenBank/DDBJ whole genome shotgun (WGS) entry which is preliminary data.</text>
</comment>
<evidence type="ECO:0000256" key="5">
    <source>
        <dbReference type="ARBA" id="ARBA00015938"/>
    </source>
</evidence>
<dbReference type="GO" id="GO:0033942">
    <property type="term" value="F:4-alpha-D-(1-&gt;4)-alpha-D-glucanotrehalose trehalohydrolase activity"/>
    <property type="evidence" value="ECO:0007669"/>
    <property type="project" value="UniProtKB-EC"/>
</dbReference>
<dbReference type="NCBIfam" id="TIGR02402">
    <property type="entry name" value="trehalose_TreZ"/>
    <property type="match status" value="1"/>
</dbReference>
<evidence type="ECO:0000256" key="9">
    <source>
        <dbReference type="ARBA" id="ARBA00023295"/>
    </source>
</evidence>
<evidence type="ECO:0000256" key="11">
    <source>
        <dbReference type="ARBA" id="ARBA00033284"/>
    </source>
</evidence>
<gene>
    <name evidence="18" type="ORF">B5K06_30600</name>
</gene>
<feature type="active site" description="Nucleophile" evidence="15">
    <location>
        <position position="261"/>
    </location>
</feature>
<evidence type="ECO:0000256" key="10">
    <source>
        <dbReference type="ARBA" id="ARBA00032057"/>
    </source>
</evidence>
<reference evidence="18 19" key="1">
    <citation type="submission" date="2017-03" db="EMBL/GenBank/DDBJ databases">
        <title>Genome analysis of Rhizobial strains effectives or ineffectives for nitrogen fixation isolated from bean seeds.</title>
        <authorList>
            <person name="Peralta H."/>
            <person name="Aguilar-Vera A."/>
            <person name="Mora Y."/>
            <person name="Vargas-Lagunas C."/>
            <person name="Girard L."/>
            <person name="Mora J."/>
        </authorList>
    </citation>
    <scope>NUCLEOTIDE SEQUENCE [LARGE SCALE GENOMIC DNA]</scope>
    <source>
        <strain evidence="18 19">CCGM3</strain>
    </source>
</reference>
<dbReference type="Gene3D" id="1.10.10.760">
    <property type="entry name" value="E-set domains of sugar-utilizing enzymes"/>
    <property type="match status" value="1"/>
</dbReference>
<protein>
    <recommendedName>
        <fullName evidence="5 13">Malto-oligosyltrehalose trehalohydrolase</fullName>
        <shortName evidence="14">MTHase</shortName>
        <ecNumber evidence="4 13">3.2.1.141</ecNumber>
    </recommendedName>
    <alternativeName>
        <fullName evidence="11 14">4-alpha-D-((1-&gt;4)-alpha-D-glucano)trehalose trehalohydrolase</fullName>
    </alternativeName>
    <alternativeName>
        <fullName evidence="10 14">Maltooligosyl trehalose trehalohydrolase</fullName>
    </alternativeName>
</protein>
<evidence type="ECO:0000256" key="8">
    <source>
        <dbReference type="ARBA" id="ARBA00023277"/>
    </source>
</evidence>
<keyword evidence="7 14" id="KW-0378">Hydrolase</keyword>
<sequence length="594" mass="67192">MTKFCSKGFAWGPSHQEDGALFRLWAPGIETLALRVGSVDVAMDRRDDGWFEILIGDLPSQVNYSFILPDGTAVPDPASRYQLGDVGGPSILVDPNVYDWKHPDWQGRAWEESVIYELHVGTFTEDGTFRAAAERLGLLADLGITAIEVMPVAHFPGDRGWGYDGVLHYAPHNSYGTPADFKAFIDTAHGLGLMVFLDVVYNHFGPEGNYLPTYAPPFFRSDDPTPWGPRIAFDQLPVRQYFIENVIYWLAEFRLDGLRLDAIDQIDDECDPHILQEISDTVSEQFNQRHVHLIVENPVNGTDMIAERDGRPLFKADWNDDFHHALHVLATGESSGYYAPFKDAPWAKLRHALARGYVREGVQKLPGARIPTNAVAPTSFVHFLQNHDQVGNRAEGNRLYSMVGVDKFRIFSEILLLSPQIPLIFMGDDHLSSRPFQFFTDYKGQLAQAIRENRPEEAKNFGCLFEDIKNDAIVDPNSLKAFHDSKLLWSEAFLEHRRRWRKWLAEVVKVRRDHVVPLLIPAKGNSGKVVESLEQCLFIVWQLHDHQLHLRANLSDHEVECDMPSSTQIYPVAARKDATLPPMSVSAFIKAGTR</sequence>
<evidence type="ECO:0000256" key="1">
    <source>
        <dbReference type="ARBA" id="ARBA00004496"/>
    </source>
</evidence>
<dbReference type="OrthoDB" id="9800174at2"/>
<dbReference type="InterPro" id="IPR013783">
    <property type="entry name" value="Ig-like_fold"/>
</dbReference>
<feature type="site" description="Transition state stabilizer" evidence="16">
    <location>
        <position position="388"/>
    </location>
</feature>
<organism evidence="18 19">
    <name type="scientific">Rhizobium grahamii</name>
    <dbReference type="NCBI Taxonomy" id="1120045"/>
    <lineage>
        <taxon>Bacteria</taxon>
        <taxon>Pseudomonadati</taxon>
        <taxon>Pseudomonadota</taxon>
        <taxon>Alphaproteobacteria</taxon>
        <taxon>Hyphomicrobiales</taxon>
        <taxon>Rhizobiaceae</taxon>
        <taxon>Rhizobium/Agrobacterium group</taxon>
        <taxon>Rhizobium</taxon>
    </lineage>
</organism>
<dbReference type="Gene3D" id="2.60.40.10">
    <property type="entry name" value="Immunoglobulins"/>
    <property type="match status" value="1"/>
</dbReference>
<keyword evidence="8" id="KW-0119">Carbohydrate metabolism</keyword>
<comment type="pathway">
    <text evidence="2 14">Glycan biosynthesis; trehalose biosynthesis.</text>
</comment>
<keyword evidence="6" id="KW-0963">Cytoplasm</keyword>
<dbReference type="Pfam" id="PF00128">
    <property type="entry name" value="Alpha-amylase"/>
    <property type="match status" value="1"/>
</dbReference>
<dbReference type="GO" id="GO:0005992">
    <property type="term" value="P:trehalose biosynthetic process"/>
    <property type="evidence" value="ECO:0007669"/>
    <property type="project" value="UniProtKB-UniRule"/>
</dbReference>
<dbReference type="CDD" id="cd02853">
    <property type="entry name" value="E_set_MTHase_like_N"/>
    <property type="match status" value="1"/>
</dbReference>
<comment type="similarity">
    <text evidence="3 14">Belongs to the glycosyl hydrolase 13 family.</text>
</comment>
<dbReference type="GO" id="GO:0005737">
    <property type="term" value="C:cytoplasm"/>
    <property type="evidence" value="ECO:0007669"/>
    <property type="project" value="UniProtKB-SubCell"/>
</dbReference>
<dbReference type="EC" id="3.2.1.141" evidence="4 13"/>
<evidence type="ECO:0000256" key="13">
    <source>
        <dbReference type="NCBIfam" id="TIGR02402"/>
    </source>
</evidence>
<dbReference type="PANTHER" id="PTHR43651:SF11">
    <property type="entry name" value="MALTO-OLIGOSYLTREHALOSE TREHALOHYDROLASE"/>
    <property type="match status" value="1"/>
</dbReference>
<dbReference type="Proteomes" id="UP000254939">
    <property type="component" value="Unassembled WGS sequence"/>
</dbReference>
<dbReference type="InterPro" id="IPR044901">
    <property type="entry name" value="Trehalose_TreZ_E-set_sf"/>
</dbReference>
<evidence type="ECO:0000313" key="18">
    <source>
        <dbReference type="EMBL" id="RDJ03155.1"/>
    </source>
</evidence>
<keyword evidence="9 14" id="KW-0326">Glycosidase</keyword>
<dbReference type="UniPathway" id="UPA00299"/>
<dbReference type="PANTHER" id="PTHR43651">
    <property type="entry name" value="1,4-ALPHA-GLUCAN-BRANCHING ENZYME"/>
    <property type="match status" value="1"/>
</dbReference>
<dbReference type="RefSeq" id="WP_114715622.1">
    <property type="nucleotide sequence ID" value="NZ_KZ857269.1"/>
</dbReference>
<evidence type="ECO:0000256" key="3">
    <source>
        <dbReference type="ARBA" id="ARBA00008061"/>
    </source>
</evidence>
<name>A0A370KFG8_9HYPH</name>
<feature type="domain" description="Glycosyl hydrolase family 13 catalytic" evidence="17">
    <location>
        <begin position="117"/>
        <end position="450"/>
    </location>
</feature>
<proteinExistence type="inferred from homology"/>
<dbReference type="SMART" id="SM00642">
    <property type="entry name" value="Aamy"/>
    <property type="match status" value="1"/>
</dbReference>
<dbReference type="InterPro" id="IPR014756">
    <property type="entry name" value="Ig_E-set"/>
</dbReference>
<evidence type="ECO:0000313" key="19">
    <source>
        <dbReference type="Proteomes" id="UP000254939"/>
    </source>
</evidence>
<dbReference type="InterPro" id="IPR012768">
    <property type="entry name" value="Trehalose_TreZ"/>
</dbReference>
<evidence type="ECO:0000256" key="4">
    <source>
        <dbReference type="ARBA" id="ARBA00012268"/>
    </source>
</evidence>
<dbReference type="Gene3D" id="3.20.20.80">
    <property type="entry name" value="Glycosidases"/>
    <property type="match status" value="1"/>
</dbReference>
<evidence type="ECO:0000256" key="16">
    <source>
        <dbReference type="PIRSR" id="PIRSR006337-3"/>
    </source>
</evidence>
<dbReference type="CDD" id="cd11325">
    <property type="entry name" value="AmyAc_GTHase"/>
    <property type="match status" value="1"/>
</dbReference>
<dbReference type="EMBL" id="NAAC01000044">
    <property type="protein sequence ID" value="RDJ03155.1"/>
    <property type="molecule type" value="Genomic_DNA"/>
</dbReference>
<evidence type="ECO:0000256" key="6">
    <source>
        <dbReference type="ARBA" id="ARBA00022490"/>
    </source>
</evidence>
<evidence type="ECO:0000256" key="7">
    <source>
        <dbReference type="ARBA" id="ARBA00022801"/>
    </source>
</evidence>
<comment type="catalytic activity">
    <reaction evidence="12 14">
        <text>hydrolysis of (1-&gt;4)-alpha-D-glucosidic linkage in 4-alpha-D-[(1-&gt;4)-alpha-D-glucanosyl]n trehalose to yield trehalose and (1-&gt;4)-alpha-D-glucan.</text>
        <dbReference type="EC" id="3.2.1.141"/>
    </reaction>
</comment>
<accession>A0A370KFG8</accession>
<evidence type="ECO:0000259" key="17">
    <source>
        <dbReference type="SMART" id="SM00642"/>
    </source>
</evidence>
<evidence type="ECO:0000256" key="12">
    <source>
        <dbReference type="ARBA" id="ARBA00034013"/>
    </source>
</evidence>
<evidence type="ECO:0000256" key="2">
    <source>
        <dbReference type="ARBA" id="ARBA00005199"/>
    </source>
</evidence>
<evidence type="ECO:0000256" key="15">
    <source>
        <dbReference type="PIRSR" id="PIRSR006337-1"/>
    </source>
</evidence>